<keyword evidence="2" id="KW-1185">Reference proteome</keyword>
<accession>A0A9W4R4B1</accession>
<dbReference type="SUPFAM" id="SSF50156">
    <property type="entry name" value="PDZ domain-like"/>
    <property type="match status" value="1"/>
</dbReference>
<dbReference type="Gene3D" id="2.40.70.10">
    <property type="entry name" value="Acid Proteases"/>
    <property type="match status" value="2"/>
</dbReference>
<dbReference type="InterPro" id="IPR036034">
    <property type="entry name" value="PDZ_sf"/>
</dbReference>
<protein>
    <recommendedName>
        <fullName evidence="3">PDZ domain-containing protein</fullName>
    </recommendedName>
</protein>
<dbReference type="InterPro" id="IPR021109">
    <property type="entry name" value="Peptidase_aspartic_dom_sf"/>
</dbReference>
<dbReference type="SUPFAM" id="SSF50630">
    <property type="entry name" value="Acid proteases"/>
    <property type="match status" value="2"/>
</dbReference>
<evidence type="ECO:0008006" key="3">
    <source>
        <dbReference type="Google" id="ProtNLM"/>
    </source>
</evidence>
<reference evidence="1" key="1">
    <citation type="submission" date="2022-07" db="EMBL/GenBank/DDBJ databases">
        <authorList>
            <person name="Criscuolo A."/>
        </authorList>
    </citation>
    <scope>NUCLEOTIDE SEQUENCE</scope>
    <source>
        <strain evidence="1">CIP111854</strain>
    </source>
</reference>
<sequence>MKIWLLVTLSIVLSGCSFVRTIGMKWANSDIEPVWQGQLHKQLLDSSFEGEKSYVNVHVNGHRLKLLIDSGASFSMLFDTPKVNAIGLSQQAELMIGGWGDEEVSAAYKTQVDKFTLAQVSFDNMALAVIPTSTSKYYLRDDEATFDGVLGHDVMRHFAWTFDKEQQTIELSRAAYQPPLHTHAIPFSISFSKVRLPAQFYLTDQHQVKMPIILDTGSRHYLKLSATYLANHNINITPLVGAADFGLSGRTKHQRGNITSIQLGDLKVPNVKANFIPTDEEDELWIIGNAFLNQFVTTVDYHTSILYLQPRGQSFKTRYNLSGLELRKIRSGHFVVRHIAARSAKFGLRVGDIITRINNQNVHSLSMDNWLDISNSPAEHLLCWAHSAIDTLQLHSEQCNTMVFANIIGFSEVY</sequence>
<dbReference type="Proteomes" id="UP001152467">
    <property type="component" value="Unassembled WGS sequence"/>
</dbReference>
<gene>
    <name evidence="1" type="ORF">PSECIP111854_03847</name>
</gene>
<comment type="caution">
    <text evidence="1">The sequence shown here is derived from an EMBL/GenBank/DDBJ whole genome shotgun (WGS) entry which is preliminary data.</text>
</comment>
<dbReference type="EMBL" id="CAMAPC010000024">
    <property type="protein sequence ID" value="CAH9066236.1"/>
    <property type="molecule type" value="Genomic_DNA"/>
</dbReference>
<dbReference type="RefSeq" id="WP_261627073.1">
    <property type="nucleotide sequence ID" value="NZ_CAMAPC010000024.1"/>
</dbReference>
<name>A0A9W4R4B1_9GAMM</name>
<dbReference type="AlphaFoldDB" id="A0A9W4R4B1"/>
<evidence type="ECO:0000313" key="1">
    <source>
        <dbReference type="EMBL" id="CAH9066236.1"/>
    </source>
</evidence>
<organism evidence="1 2">
    <name type="scientific">Pseudoalteromonas holothuriae</name>
    <dbReference type="NCBI Taxonomy" id="2963714"/>
    <lineage>
        <taxon>Bacteria</taxon>
        <taxon>Pseudomonadati</taxon>
        <taxon>Pseudomonadota</taxon>
        <taxon>Gammaproteobacteria</taxon>
        <taxon>Alteromonadales</taxon>
        <taxon>Pseudoalteromonadaceae</taxon>
        <taxon>Pseudoalteromonas</taxon>
    </lineage>
</organism>
<evidence type="ECO:0000313" key="2">
    <source>
        <dbReference type="Proteomes" id="UP001152467"/>
    </source>
</evidence>
<dbReference type="PROSITE" id="PS51257">
    <property type="entry name" value="PROKAR_LIPOPROTEIN"/>
    <property type="match status" value="1"/>
</dbReference>
<dbReference type="Pfam" id="PF13650">
    <property type="entry name" value="Asp_protease_2"/>
    <property type="match status" value="1"/>
</dbReference>
<proteinExistence type="predicted"/>